<keyword evidence="13" id="KW-1015">Disulfide bond</keyword>
<dbReference type="Gene3D" id="2.10.220.10">
    <property type="entry name" value="Hormone Receptor, Insulin-like Growth Factor Receptor 1, Chain A, domain 2"/>
    <property type="match status" value="3"/>
</dbReference>
<keyword evidence="15" id="KW-0325">Glycoprotein</keyword>
<evidence type="ECO:0000313" key="19">
    <source>
        <dbReference type="EMBL" id="KAK8838585.1"/>
    </source>
</evidence>
<evidence type="ECO:0000256" key="11">
    <source>
        <dbReference type="ARBA" id="ARBA00023136"/>
    </source>
</evidence>
<keyword evidence="11 17" id="KW-0472">Membrane</keyword>
<evidence type="ECO:0000259" key="18">
    <source>
        <dbReference type="SMART" id="SM00181"/>
    </source>
</evidence>
<protein>
    <recommendedName>
        <fullName evidence="2">receptor protein-tyrosine kinase</fullName>
        <ecNumber evidence="2">2.7.10.1</ecNumber>
    </recommendedName>
</protein>
<sequence>MYLKRGKYKIDIYGAQGGYGYGDGVKSGIGGKGAHISAEFYITSETSKRYYILVGGQGVPNSNDPGLKPGPNRGGFNGGGSGGEDLLWNPSTDRDDGPGGGGGASDIRTTLNNHKTRLIVSSGGSGGSWWGGNPGGGLCGLKRELNGSIVCSQNTNTKTDSVNKCINTDGKGGNGANSYETPRGGGGGGYCGGFSDNGEEPKPHFTSDSGSSYVKECNENQYEKELCFFNVVIESGIREGDGMIKIKRLWECQDANCLYCKDAKNKCEICKDNFLYYNGKCVTECPPRTIQNGINCYDCAEGCDVCIGETFICTKCIEGYYLYHYECMQQCPPTTTISEDQKECVDCEMPCYLCSDNATSCTHCVAGYYLYNNQCLSQCPRGTFTDDINCSLCNDNCDNCTDSADYCLECKKDFFFFNNSCYLNCSDLNDENEHQFFGKSYDDFQCHKCSDGNCIDCSENFSVCNKCLPLFYLNSTTFQCIHLPTNAFSSSTDFSLSNVFSKSIFFSYSKLFSNSIAFSNSIVFSLSTEFTKSNDFLLSEKFSISDSFTYSKVFSISNVFSNSNTYIKSNAFSISNDFSPSEKFSISNCFTYSKDFSISNVFSNSNTYTKTDVFSISNNFSDSIHFTSSDIFTKSNSFSPSNDFTSSLTFSKPFNRKTTITNIFSISIVSVKSVSYLVSFYLSNVFVLSKVNNEFSIISSYSYLSNYFPYVIRFYHTTLIPVISIIELPKPKRITREKLIAICCSSASIFFFSLALIIIIYQKNNSFDSTNEIDFSYSDEDKNIIKNENTNENLNDNEKLKSDDDLEFWL</sequence>
<keyword evidence="10 17" id="KW-1133">Transmembrane helix</keyword>
<keyword evidence="20" id="KW-1185">Reference proteome</keyword>
<dbReference type="PANTHER" id="PTHR46987:SF7">
    <property type="entry name" value="TNFR-CYS DOMAIN-CONTAINING PROTEIN"/>
    <property type="match status" value="1"/>
</dbReference>
<keyword evidence="3" id="KW-1003">Cell membrane</keyword>
<dbReference type="EC" id="2.7.10.1" evidence="2"/>
<keyword evidence="4" id="KW-0808">Transferase</keyword>
<feature type="region of interest" description="Disordered" evidence="16">
    <location>
        <begin position="62"/>
        <end position="109"/>
    </location>
</feature>
<keyword evidence="7" id="KW-0547">Nucleotide-binding</keyword>
<name>A0ABR2GXD9_9EUKA</name>
<dbReference type="Pfam" id="PF12810">
    <property type="entry name" value="ALK_LTK_GRD"/>
    <property type="match status" value="1"/>
</dbReference>
<evidence type="ECO:0000256" key="16">
    <source>
        <dbReference type="SAM" id="MobiDB-lite"/>
    </source>
</evidence>
<feature type="transmembrane region" description="Helical" evidence="17">
    <location>
        <begin position="739"/>
        <end position="761"/>
    </location>
</feature>
<dbReference type="Proteomes" id="UP001470230">
    <property type="component" value="Unassembled WGS sequence"/>
</dbReference>
<feature type="domain" description="EGF-like" evidence="18">
    <location>
        <begin position="298"/>
        <end position="328"/>
    </location>
</feature>
<evidence type="ECO:0000256" key="3">
    <source>
        <dbReference type="ARBA" id="ARBA00022475"/>
    </source>
</evidence>
<dbReference type="InterPro" id="IPR006212">
    <property type="entry name" value="Furin_repeat"/>
</dbReference>
<evidence type="ECO:0000256" key="5">
    <source>
        <dbReference type="ARBA" id="ARBA00022692"/>
    </source>
</evidence>
<organism evidence="19 20">
    <name type="scientific">Tritrichomonas musculus</name>
    <dbReference type="NCBI Taxonomy" id="1915356"/>
    <lineage>
        <taxon>Eukaryota</taxon>
        <taxon>Metamonada</taxon>
        <taxon>Parabasalia</taxon>
        <taxon>Tritrichomonadida</taxon>
        <taxon>Tritrichomonadidae</taxon>
        <taxon>Tritrichomonas</taxon>
    </lineage>
</organism>
<dbReference type="InterPro" id="IPR055163">
    <property type="entry name" value="ALK/LTK-like_GRD"/>
</dbReference>
<dbReference type="InterPro" id="IPR000742">
    <property type="entry name" value="EGF"/>
</dbReference>
<evidence type="ECO:0000256" key="15">
    <source>
        <dbReference type="ARBA" id="ARBA00023180"/>
    </source>
</evidence>
<evidence type="ECO:0000256" key="10">
    <source>
        <dbReference type="ARBA" id="ARBA00022989"/>
    </source>
</evidence>
<keyword evidence="14" id="KW-0675">Receptor</keyword>
<feature type="domain" description="EGF-like" evidence="18">
    <location>
        <begin position="251"/>
        <end position="282"/>
    </location>
</feature>
<dbReference type="SMART" id="SM00261">
    <property type="entry name" value="FU"/>
    <property type="match status" value="5"/>
</dbReference>
<keyword evidence="9" id="KW-0067">ATP-binding</keyword>
<evidence type="ECO:0000256" key="13">
    <source>
        <dbReference type="ARBA" id="ARBA00023157"/>
    </source>
</evidence>
<dbReference type="InterPro" id="IPR051514">
    <property type="entry name" value="R-spondin"/>
</dbReference>
<dbReference type="EMBL" id="JAPFFF010000055">
    <property type="protein sequence ID" value="KAK8838585.1"/>
    <property type="molecule type" value="Genomic_DNA"/>
</dbReference>
<feature type="domain" description="EGF-like" evidence="18">
    <location>
        <begin position="346"/>
        <end position="376"/>
    </location>
</feature>
<accession>A0ABR2GXD9</accession>
<dbReference type="SMART" id="SM00181">
    <property type="entry name" value="EGF"/>
    <property type="match status" value="4"/>
</dbReference>
<evidence type="ECO:0000256" key="8">
    <source>
        <dbReference type="ARBA" id="ARBA00022777"/>
    </source>
</evidence>
<comment type="subcellular location">
    <subcellularLocation>
        <location evidence="1">Cell membrane</location>
        <topology evidence="1">Single-pass type I membrane protein</topology>
    </subcellularLocation>
</comment>
<gene>
    <name evidence="19" type="ORF">M9Y10_033217</name>
</gene>
<evidence type="ECO:0000256" key="1">
    <source>
        <dbReference type="ARBA" id="ARBA00004251"/>
    </source>
</evidence>
<keyword evidence="8" id="KW-0418">Kinase</keyword>
<evidence type="ECO:0000256" key="12">
    <source>
        <dbReference type="ARBA" id="ARBA00023137"/>
    </source>
</evidence>
<feature type="domain" description="EGF-like" evidence="18">
    <location>
        <begin position="448"/>
        <end position="481"/>
    </location>
</feature>
<dbReference type="InterPro" id="IPR009030">
    <property type="entry name" value="Growth_fac_rcpt_cys_sf"/>
</dbReference>
<keyword evidence="12" id="KW-0829">Tyrosine-protein kinase</keyword>
<reference evidence="19 20" key="1">
    <citation type="submission" date="2024-04" db="EMBL/GenBank/DDBJ databases">
        <title>Tritrichomonas musculus Genome.</title>
        <authorList>
            <person name="Alves-Ferreira E."/>
            <person name="Grigg M."/>
            <person name="Lorenzi H."/>
            <person name="Galac M."/>
        </authorList>
    </citation>
    <scope>NUCLEOTIDE SEQUENCE [LARGE SCALE GENOMIC DNA]</scope>
    <source>
        <strain evidence="19 20">EAF2021</strain>
    </source>
</reference>
<keyword evidence="6" id="KW-0732">Signal</keyword>
<feature type="transmembrane region" description="Helical" evidence="17">
    <location>
        <begin position="663"/>
        <end position="687"/>
    </location>
</feature>
<proteinExistence type="predicted"/>
<dbReference type="CDD" id="cd00064">
    <property type="entry name" value="FU"/>
    <property type="match status" value="2"/>
</dbReference>
<evidence type="ECO:0000256" key="2">
    <source>
        <dbReference type="ARBA" id="ARBA00011902"/>
    </source>
</evidence>
<evidence type="ECO:0000256" key="14">
    <source>
        <dbReference type="ARBA" id="ARBA00023170"/>
    </source>
</evidence>
<evidence type="ECO:0000256" key="6">
    <source>
        <dbReference type="ARBA" id="ARBA00022729"/>
    </source>
</evidence>
<evidence type="ECO:0000313" key="20">
    <source>
        <dbReference type="Proteomes" id="UP001470230"/>
    </source>
</evidence>
<keyword evidence="5 17" id="KW-0812">Transmembrane</keyword>
<evidence type="ECO:0000256" key="17">
    <source>
        <dbReference type="SAM" id="Phobius"/>
    </source>
</evidence>
<dbReference type="PANTHER" id="PTHR46987">
    <property type="entry name" value="NEUROHYPOPHYSIAL HORMONES, N-TERMINAL DOMAIN CONTAINING PROTEIN"/>
    <property type="match status" value="1"/>
</dbReference>
<comment type="caution">
    <text evidence="19">The sequence shown here is derived from an EMBL/GenBank/DDBJ whole genome shotgun (WGS) entry which is preliminary data.</text>
</comment>
<evidence type="ECO:0000256" key="4">
    <source>
        <dbReference type="ARBA" id="ARBA00022679"/>
    </source>
</evidence>
<feature type="compositionally biased region" description="Gly residues" evidence="16">
    <location>
        <begin position="72"/>
        <end position="83"/>
    </location>
</feature>
<evidence type="ECO:0000256" key="9">
    <source>
        <dbReference type="ARBA" id="ARBA00022840"/>
    </source>
</evidence>
<dbReference type="SUPFAM" id="SSF57184">
    <property type="entry name" value="Growth factor receptor domain"/>
    <property type="match status" value="2"/>
</dbReference>
<evidence type="ECO:0000256" key="7">
    <source>
        <dbReference type="ARBA" id="ARBA00022741"/>
    </source>
</evidence>